<dbReference type="Pfam" id="PF00067">
    <property type="entry name" value="p450"/>
    <property type="match status" value="1"/>
</dbReference>
<evidence type="ECO:0000256" key="11">
    <source>
        <dbReference type="ARBA" id="ARBA00023136"/>
    </source>
</evidence>
<evidence type="ECO:0000256" key="4">
    <source>
        <dbReference type="ARBA" id="ARBA00022617"/>
    </source>
</evidence>
<organism evidence="13">
    <name type="scientific">Medicago truncatula</name>
    <name type="common">Barrel medic</name>
    <name type="synonym">Medicago tribuloides</name>
    <dbReference type="NCBI Taxonomy" id="3880"/>
    <lineage>
        <taxon>Eukaryota</taxon>
        <taxon>Viridiplantae</taxon>
        <taxon>Streptophyta</taxon>
        <taxon>Embryophyta</taxon>
        <taxon>Tracheophyta</taxon>
        <taxon>Spermatophyta</taxon>
        <taxon>Magnoliopsida</taxon>
        <taxon>eudicotyledons</taxon>
        <taxon>Gunneridae</taxon>
        <taxon>Pentapetalae</taxon>
        <taxon>rosids</taxon>
        <taxon>fabids</taxon>
        <taxon>Fabales</taxon>
        <taxon>Fabaceae</taxon>
        <taxon>Papilionoideae</taxon>
        <taxon>50 kb inversion clade</taxon>
        <taxon>NPAAA clade</taxon>
        <taxon>Hologalegina</taxon>
        <taxon>IRL clade</taxon>
        <taxon>Trifolieae</taxon>
        <taxon>Medicago</taxon>
    </lineage>
</organism>
<feature type="signal peptide" evidence="12">
    <location>
        <begin position="1"/>
        <end position="17"/>
    </location>
</feature>
<evidence type="ECO:0000256" key="2">
    <source>
        <dbReference type="ARBA" id="ARBA00004167"/>
    </source>
</evidence>
<evidence type="ECO:0000256" key="9">
    <source>
        <dbReference type="ARBA" id="ARBA00023004"/>
    </source>
</evidence>
<dbReference type="PANTHER" id="PTHR47953:SF19">
    <property type="entry name" value="OS06G0641600 PROTEIN"/>
    <property type="match status" value="1"/>
</dbReference>
<dbReference type="InterPro" id="IPR036396">
    <property type="entry name" value="Cyt_P450_sf"/>
</dbReference>
<evidence type="ECO:0000256" key="6">
    <source>
        <dbReference type="ARBA" id="ARBA00022723"/>
    </source>
</evidence>
<dbReference type="InterPro" id="IPR052306">
    <property type="entry name" value="CYP450_71D"/>
</dbReference>
<dbReference type="InterPro" id="IPR002401">
    <property type="entry name" value="Cyt_P450_E_grp-I"/>
</dbReference>
<evidence type="ECO:0000256" key="8">
    <source>
        <dbReference type="ARBA" id="ARBA00023002"/>
    </source>
</evidence>
<comment type="cofactor">
    <cofactor evidence="1">
        <name>heme</name>
        <dbReference type="ChEBI" id="CHEBI:30413"/>
    </cofactor>
</comment>
<dbReference type="PRINTS" id="PR00463">
    <property type="entry name" value="EP450I"/>
</dbReference>
<keyword evidence="8 13" id="KW-0560">Oxidoreductase</keyword>
<comment type="subcellular location">
    <subcellularLocation>
        <location evidence="2">Membrane</location>
        <topology evidence="2">Single-pass membrane protein</topology>
    </subcellularLocation>
</comment>
<dbReference type="Gramene" id="rna33519">
    <property type="protein sequence ID" value="RHN57928.1"/>
    <property type="gene ID" value="gene33519"/>
</dbReference>
<dbReference type="SUPFAM" id="SSF48264">
    <property type="entry name" value="Cytochrome P450"/>
    <property type="match status" value="1"/>
</dbReference>
<evidence type="ECO:0000256" key="10">
    <source>
        <dbReference type="ARBA" id="ARBA00023033"/>
    </source>
</evidence>
<feature type="chain" id="PRO_5017394224" evidence="12">
    <location>
        <begin position="18"/>
        <end position="59"/>
    </location>
</feature>
<keyword evidence="6" id="KW-0479">Metal-binding</keyword>
<dbReference type="EMBL" id="PSQE01000005">
    <property type="protein sequence ID" value="RHN57928.1"/>
    <property type="molecule type" value="Genomic_DNA"/>
</dbReference>
<keyword evidence="9" id="KW-0408">Iron</keyword>
<evidence type="ECO:0000256" key="1">
    <source>
        <dbReference type="ARBA" id="ARBA00001971"/>
    </source>
</evidence>
<keyword evidence="5" id="KW-0812">Transmembrane</keyword>
<evidence type="ECO:0000256" key="12">
    <source>
        <dbReference type="SAM" id="SignalP"/>
    </source>
</evidence>
<reference evidence="13" key="1">
    <citation type="journal article" date="2018" name="Nat. Plants">
        <title>Whole-genome landscape of Medicago truncatula symbiotic genes.</title>
        <authorList>
            <person name="Pecrix Y."/>
            <person name="Gamas P."/>
            <person name="Carrere S."/>
        </authorList>
    </citation>
    <scope>NUCLEOTIDE SEQUENCE</scope>
    <source>
        <tissue evidence="13">Leaves</tissue>
    </source>
</reference>
<evidence type="ECO:0000256" key="5">
    <source>
        <dbReference type="ARBA" id="ARBA00022692"/>
    </source>
</evidence>
<dbReference type="PANTHER" id="PTHR47953">
    <property type="entry name" value="OS08G0105600 PROTEIN"/>
    <property type="match status" value="1"/>
</dbReference>
<evidence type="ECO:0000256" key="7">
    <source>
        <dbReference type="ARBA" id="ARBA00022989"/>
    </source>
</evidence>
<keyword evidence="7" id="KW-1133">Transmembrane helix</keyword>
<dbReference type="InterPro" id="IPR001128">
    <property type="entry name" value="Cyt_P450"/>
</dbReference>
<dbReference type="EC" id="1.14.14.103" evidence="13"/>
<evidence type="ECO:0000256" key="3">
    <source>
        <dbReference type="ARBA" id="ARBA00010617"/>
    </source>
</evidence>
<keyword evidence="11" id="KW-0472">Membrane</keyword>
<keyword evidence="4" id="KW-0349">Heme</keyword>
<keyword evidence="12" id="KW-0732">Signal</keyword>
<keyword evidence="10" id="KW-0503">Monooxygenase</keyword>
<dbReference type="GO" id="GO:0016020">
    <property type="term" value="C:membrane"/>
    <property type="evidence" value="ECO:0007669"/>
    <property type="project" value="UniProtKB-SubCell"/>
</dbReference>
<name>A0A396HZK9_MEDTR</name>
<dbReference type="GO" id="GO:0020037">
    <property type="term" value="F:heme binding"/>
    <property type="evidence" value="ECO:0007669"/>
    <property type="project" value="InterPro"/>
</dbReference>
<dbReference type="Gene3D" id="1.10.630.10">
    <property type="entry name" value="Cytochrome P450"/>
    <property type="match status" value="1"/>
</dbReference>
<dbReference type="GO" id="GO:0005506">
    <property type="term" value="F:iron ion binding"/>
    <property type="evidence" value="ECO:0007669"/>
    <property type="project" value="InterPro"/>
</dbReference>
<dbReference type="Proteomes" id="UP000265566">
    <property type="component" value="Chromosome 5"/>
</dbReference>
<dbReference type="GO" id="GO:0050594">
    <property type="term" value="F:tabersonine 16-hydroxylase activity"/>
    <property type="evidence" value="ECO:0007669"/>
    <property type="project" value="UniProtKB-EC"/>
</dbReference>
<gene>
    <name evidence="13" type="ORF">MtrunA17_Chr5g0445651</name>
</gene>
<sequence length="59" mass="6709">MCNLWVVLDLFSAGTETSSVVVLWAMSEMAKNPNVMEEAQAEVRRVFDMKGYVDETELH</sequence>
<evidence type="ECO:0000313" key="13">
    <source>
        <dbReference type="EMBL" id="RHN57928.1"/>
    </source>
</evidence>
<protein>
    <submittedName>
        <fullName evidence="13">Putative tabersonine 16-hydroxylase</fullName>
        <ecNumber evidence="13">1.14.14.103</ecNumber>
    </submittedName>
</protein>
<accession>A0A396HZK9</accession>
<proteinExistence type="inferred from homology"/>
<comment type="caution">
    <text evidence="13">The sequence shown here is derived from an EMBL/GenBank/DDBJ whole genome shotgun (WGS) entry which is preliminary data.</text>
</comment>
<comment type="similarity">
    <text evidence="3">Belongs to the cytochrome P450 family.</text>
</comment>
<dbReference type="AlphaFoldDB" id="A0A396HZK9"/>